<keyword evidence="4" id="KW-0997">Cell inner membrane</keyword>
<keyword evidence="3" id="KW-1003">Cell membrane</keyword>
<evidence type="ECO:0000256" key="11">
    <source>
        <dbReference type="ARBA" id="ARBA00038408"/>
    </source>
</evidence>
<dbReference type="InterPro" id="IPR046357">
    <property type="entry name" value="PPIase_dom_sf"/>
</dbReference>
<evidence type="ECO:0000256" key="12">
    <source>
        <dbReference type="ARBA" id="ARBA00040743"/>
    </source>
</evidence>
<evidence type="ECO:0000256" key="4">
    <source>
        <dbReference type="ARBA" id="ARBA00022519"/>
    </source>
</evidence>
<dbReference type="Pfam" id="PF13624">
    <property type="entry name" value="SurA_N_3"/>
    <property type="match status" value="1"/>
</dbReference>
<dbReference type="InterPro" id="IPR052029">
    <property type="entry name" value="PpiD_chaperone"/>
</dbReference>
<dbReference type="EMBL" id="JACIDX010000007">
    <property type="protein sequence ID" value="MBB3955200.1"/>
    <property type="molecule type" value="Genomic_DNA"/>
</dbReference>
<organism evidence="15 16">
    <name type="scientific">Novosphingobium sediminicola</name>
    <dbReference type="NCBI Taxonomy" id="563162"/>
    <lineage>
        <taxon>Bacteria</taxon>
        <taxon>Pseudomonadati</taxon>
        <taxon>Pseudomonadota</taxon>
        <taxon>Alphaproteobacteria</taxon>
        <taxon>Sphingomonadales</taxon>
        <taxon>Sphingomonadaceae</taxon>
        <taxon>Novosphingobium</taxon>
    </lineage>
</organism>
<evidence type="ECO:0000256" key="6">
    <source>
        <dbReference type="ARBA" id="ARBA00022989"/>
    </source>
</evidence>
<accession>A0A7W6CGT1</accession>
<comment type="caution">
    <text evidence="15">The sequence shown here is derived from an EMBL/GenBank/DDBJ whole genome shotgun (WGS) entry which is preliminary data.</text>
</comment>
<protein>
    <recommendedName>
        <fullName evidence="2">Parvulin-like PPIase</fullName>
    </recommendedName>
    <alternativeName>
        <fullName evidence="9">Peptidyl-prolyl cis-trans isomerase plp</fullName>
    </alternativeName>
    <alternativeName>
        <fullName evidence="12">Periplasmic chaperone PpiD</fullName>
    </alternativeName>
    <alternativeName>
        <fullName evidence="13">Periplasmic folding chaperone</fullName>
    </alternativeName>
    <alternativeName>
        <fullName evidence="10">Rotamase plp</fullName>
    </alternativeName>
</protein>
<dbReference type="RefSeq" id="WP_183625295.1">
    <property type="nucleotide sequence ID" value="NZ_JACIDX010000007.1"/>
</dbReference>
<dbReference type="GO" id="GO:0005886">
    <property type="term" value="C:plasma membrane"/>
    <property type="evidence" value="ECO:0007669"/>
    <property type="project" value="UniProtKB-SubCell"/>
</dbReference>
<gene>
    <name evidence="15" type="ORF">GGR38_002152</name>
</gene>
<dbReference type="InterPro" id="IPR000297">
    <property type="entry name" value="PPIase_PpiC"/>
</dbReference>
<reference evidence="15 16" key="1">
    <citation type="submission" date="2020-08" db="EMBL/GenBank/DDBJ databases">
        <title>Genomic Encyclopedia of Type Strains, Phase IV (KMG-IV): sequencing the most valuable type-strain genomes for metagenomic binning, comparative biology and taxonomic classification.</title>
        <authorList>
            <person name="Goeker M."/>
        </authorList>
    </citation>
    <scope>NUCLEOTIDE SEQUENCE [LARGE SCALE GENOMIC DNA]</scope>
    <source>
        <strain evidence="15 16">DSM 27057</strain>
    </source>
</reference>
<evidence type="ECO:0000259" key="14">
    <source>
        <dbReference type="Pfam" id="PF13145"/>
    </source>
</evidence>
<dbReference type="Pfam" id="PF13145">
    <property type="entry name" value="Rotamase_2"/>
    <property type="match status" value="1"/>
</dbReference>
<evidence type="ECO:0000256" key="8">
    <source>
        <dbReference type="ARBA" id="ARBA00023186"/>
    </source>
</evidence>
<keyword evidence="6" id="KW-1133">Transmembrane helix</keyword>
<keyword evidence="15" id="KW-0413">Isomerase</keyword>
<proteinExistence type="inferred from homology"/>
<evidence type="ECO:0000256" key="3">
    <source>
        <dbReference type="ARBA" id="ARBA00022475"/>
    </source>
</evidence>
<dbReference type="InterPro" id="IPR027304">
    <property type="entry name" value="Trigger_fact/SurA_dom_sf"/>
</dbReference>
<evidence type="ECO:0000256" key="13">
    <source>
        <dbReference type="ARBA" id="ARBA00042775"/>
    </source>
</evidence>
<keyword evidence="5" id="KW-0812">Transmembrane</keyword>
<comment type="similarity">
    <text evidence="11">Belongs to the PpiD chaperone family.</text>
</comment>
<evidence type="ECO:0000256" key="9">
    <source>
        <dbReference type="ARBA" id="ARBA00030642"/>
    </source>
</evidence>
<sequence>MLQVFRKFFHSSVGVFAALGLIVMLAMAFAAGDVSNMMSSGSITGGDRVAKVGGNTIGTAQLTKQMQQAVEITRQQQPGVTMKSFLAEGGLDLVLDQMIDGEAQMAFGRKVGIVAGKRLIDSELAKIPAFQGAGGKFDQNAYLSVLAQRQMNDADVRDSFARDLVSRQLLAPAQFGAALPQSAVMQYAALLKEHRAGSAAMLPSSAFAPKGLPTQAEVSAWYNSHKAAYTVPERRVIRYARFDESVIKQSSVPSDAEVAARFKANAAQYGASETRKVSQVIVISESMAKDIAAAVAKGESLEAAAKAKGLSVASLGSVSKADLTIKSSAAVAEAAYAAKAGATAGPVKGALGWALVRVDAIDAKPARTLEQVKGEITAALTEEKRKQALAALTEKVNDDFGKGGALSDTAKELGLTMAETPLLVAKTPAGMGLPAELASILPAAFGMDHEGQPQISELVAGKSFVIFDVTKIIPAAPAPLDQISAQVMADIQLEKGSVAARAAAMKLLAAGKKGGDLAAEVAKLGVALPPVQQMNLGREEIMSRGGQIPPAVALFFGMAPGTTKLIPIAGNKGFMAVQLKAITPGAVAANDPLIGQVKGELNNLAAREQGESLRRAIRTEVKVERNESTIKTVTSTLAGGN</sequence>
<keyword evidence="7" id="KW-0472">Membrane</keyword>
<dbReference type="AlphaFoldDB" id="A0A7W6CGT1"/>
<keyword evidence="16" id="KW-1185">Reference proteome</keyword>
<evidence type="ECO:0000256" key="2">
    <source>
        <dbReference type="ARBA" id="ARBA00018370"/>
    </source>
</evidence>
<comment type="subcellular location">
    <subcellularLocation>
        <location evidence="1">Cell inner membrane</location>
        <topology evidence="1">Single-pass type II membrane protein</topology>
        <orientation evidence="1">Periplasmic side</orientation>
    </subcellularLocation>
</comment>
<dbReference type="PANTHER" id="PTHR47529:SF1">
    <property type="entry name" value="PERIPLASMIC CHAPERONE PPID"/>
    <property type="match status" value="1"/>
</dbReference>
<evidence type="ECO:0000256" key="10">
    <source>
        <dbReference type="ARBA" id="ARBA00031484"/>
    </source>
</evidence>
<keyword evidence="8" id="KW-0143">Chaperone</keyword>
<dbReference type="PANTHER" id="PTHR47529">
    <property type="entry name" value="PEPTIDYL-PROLYL CIS-TRANS ISOMERASE D"/>
    <property type="match status" value="1"/>
</dbReference>
<dbReference type="GO" id="GO:0003755">
    <property type="term" value="F:peptidyl-prolyl cis-trans isomerase activity"/>
    <property type="evidence" value="ECO:0007669"/>
    <property type="project" value="InterPro"/>
</dbReference>
<name>A0A7W6CGT1_9SPHN</name>
<evidence type="ECO:0000313" key="15">
    <source>
        <dbReference type="EMBL" id="MBB3955200.1"/>
    </source>
</evidence>
<evidence type="ECO:0000256" key="1">
    <source>
        <dbReference type="ARBA" id="ARBA00004382"/>
    </source>
</evidence>
<dbReference type="Proteomes" id="UP000548867">
    <property type="component" value="Unassembled WGS sequence"/>
</dbReference>
<dbReference type="SUPFAM" id="SSF109998">
    <property type="entry name" value="Triger factor/SurA peptide-binding domain-like"/>
    <property type="match status" value="1"/>
</dbReference>
<evidence type="ECO:0000313" key="16">
    <source>
        <dbReference type="Proteomes" id="UP000548867"/>
    </source>
</evidence>
<feature type="domain" description="PpiC" evidence="14">
    <location>
        <begin position="253"/>
        <end position="373"/>
    </location>
</feature>
<evidence type="ECO:0000256" key="5">
    <source>
        <dbReference type="ARBA" id="ARBA00022692"/>
    </source>
</evidence>
<evidence type="ECO:0000256" key="7">
    <source>
        <dbReference type="ARBA" id="ARBA00023136"/>
    </source>
</evidence>
<dbReference type="Gene3D" id="3.10.50.40">
    <property type="match status" value="1"/>
</dbReference>